<protein>
    <recommendedName>
        <fullName evidence="3">CCHC-type domain-containing protein</fullName>
    </recommendedName>
</protein>
<accession>U5CXT7</accession>
<evidence type="ECO:0000256" key="1">
    <source>
        <dbReference type="PROSITE-ProRule" id="PRU00047"/>
    </source>
</evidence>
<dbReference type="EMBL" id="KI392518">
    <property type="protein sequence ID" value="ERN14785.1"/>
    <property type="molecule type" value="Genomic_DNA"/>
</dbReference>
<evidence type="ECO:0000256" key="2">
    <source>
        <dbReference type="SAM" id="MobiDB-lite"/>
    </source>
</evidence>
<dbReference type="GO" id="GO:0003676">
    <property type="term" value="F:nucleic acid binding"/>
    <property type="evidence" value="ECO:0007669"/>
    <property type="project" value="InterPro"/>
</dbReference>
<dbReference type="PROSITE" id="PS50158">
    <property type="entry name" value="ZF_CCHC"/>
    <property type="match status" value="1"/>
</dbReference>
<sequence>MRRDSGLCTSQFQDRGAMLEDKPSKGHRDATITPISHPNTVGPSARIQGRSSNLCCFKCREAGHKAGDCRKPISHYDKGKQLMIREEHLDNADANNDDPDYD</sequence>
<dbReference type="Proteomes" id="UP000017836">
    <property type="component" value="Unassembled WGS sequence"/>
</dbReference>
<dbReference type="HOGENOM" id="CLU_2281207_0_0_1"/>
<feature type="compositionally biased region" description="Basic and acidic residues" evidence="2">
    <location>
        <begin position="17"/>
        <end position="30"/>
    </location>
</feature>
<feature type="domain" description="CCHC-type" evidence="3">
    <location>
        <begin position="56"/>
        <end position="71"/>
    </location>
</feature>
<proteinExistence type="predicted"/>
<dbReference type="AlphaFoldDB" id="U5CXT7"/>
<dbReference type="InterPro" id="IPR001878">
    <property type="entry name" value="Znf_CCHC"/>
</dbReference>
<keyword evidence="1" id="KW-0863">Zinc-finger</keyword>
<evidence type="ECO:0000313" key="4">
    <source>
        <dbReference type="EMBL" id="ERN14785.1"/>
    </source>
</evidence>
<organism evidence="4 5">
    <name type="scientific">Amborella trichopoda</name>
    <dbReference type="NCBI Taxonomy" id="13333"/>
    <lineage>
        <taxon>Eukaryota</taxon>
        <taxon>Viridiplantae</taxon>
        <taxon>Streptophyta</taxon>
        <taxon>Embryophyta</taxon>
        <taxon>Tracheophyta</taxon>
        <taxon>Spermatophyta</taxon>
        <taxon>Magnoliopsida</taxon>
        <taxon>Amborellales</taxon>
        <taxon>Amborellaceae</taxon>
        <taxon>Amborella</taxon>
    </lineage>
</organism>
<dbReference type="Gramene" id="ERN14785">
    <property type="protein sequence ID" value="ERN14785"/>
    <property type="gene ID" value="AMTR_s00032p00052640"/>
</dbReference>
<feature type="compositionally biased region" description="Polar residues" evidence="2">
    <location>
        <begin position="33"/>
        <end position="42"/>
    </location>
</feature>
<keyword evidence="1" id="KW-0862">Zinc</keyword>
<dbReference type="GO" id="GO:0008270">
    <property type="term" value="F:zinc ion binding"/>
    <property type="evidence" value="ECO:0007669"/>
    <property type="project" value="UniProtKB-KW"/>
</dbReference>
<dbReference type="InterPro" id="IPR036875">
    <property type="entry name" value="Znf_CCHC_sf"/>
</dbReference>
<name>U5CXT7_AMBTC</name>
<keyword evidence="5" id="KW-1185">Reference proteome</keyword>
<dbReference type="SUPFAM" id="SSF57756">
    <property type="entry name" value="Retrovirus zinc finger-like domains"/>
    <property type="match status" value="1"/>
</dbReference>
<gene>
    <name evidence="4" type="ORF">AMTR_s00032p00052640</name>
</gene>
<reference evidence="5" key="1">
    <citation type="journal article" date="2013" name="Science">
        <title>The Amborella genome and the evolution of flowering plants.</title>
        <authorList>
            <consortium name="Amborella Genome Project"/>
        </authorList>
    </citation>
    <scope>NUCLEOTIDE SEQUENCE [LARGE SCALE GENOMIC DNA]</scope>
</reference>
<keyword evidence="1" id="KW-0479">Metal-binding</keyword>
<evidence type="ECO:0000313" key="5">
    <source>
        <dbReference type="Proteomes" id="UP000017836"/>
    </source>
</evidence>
<evidence type="ECO:0000259" key="3">
    <source>
        <dbReference type="PROSITE" id="PS50158"/>
    </source>
</evidence>
<feature type="region of interest" description="Disordered" evidence="2">
    <location>
        <begin position="1"/>
        <end position="46"/>
    </location>
</feature>